<protein>
    <submittedName>
        <fullName evidence="8">Translocation protein</fullName>
    </submittedName>
</protein>
<evidence type="ECO:0000256" key="4">
    <source>
        <dbReference type="ARBA" id="ARBA00022692"/>
    </source>
</evidence>
<keyword evidence="6 7" id="KW-0472">Membrane</keyword>
<comment type="subcellular location">
    <subcellularLocation>
        <location evidence="1 7">Cell membrane</location>
        <topology evidence="1 7">Multi-pass membrane protein</topology>
    </subcellularLocation>
</comment>
<keyword evidence="4 7" id="KW-0812">Transmembrane</keyword>
<feature type="transmembrane region" description="Helical" evidence="7">
    <location>
        <begin position="139"/>
        <end position="166"/>
    </location>
</feature>
<feature type="transmembrane region" description="Helical" evidence="7">
    <location>
        <begin position="186"/>
        <end position="211"/>
    </location>
</feature>
<evidence type="ECO:0000256" key="7">
    <source>
        <dbReference type="RuleBase" id="RU362072"/>
    </source>
</evidence>
<reference evidence="8 9" key="1">
    <citation type="submission" date="2015-09" db="EMBL/GenBank/DDBJ databases">
        <title>Draft Genome Sequence of Bradyrhizobium manausense Strain BR 3351T, a Novel Symbiotic Nitrogen-Fixing Alphaproteobacterium Isolated from Brazilian Amazon Rain Forest.</title>
        <authorList>
            <person name="De Araujo J.L."/>
            <person name="Zilli J.E."/>
        </authorList>
    </citation>
    <scope>NUCLEOTIDE SEQUENCE [LARGE SCALE GENOMIC DNA]</scope>
    <source>
        <strain evidence="8 9">BR3351</strain>
    </source>
</reference>
<dbReference type="InterPro" id="IPR006304">
    <property type="entry name" value="T3SS_SpaR/YscT"/>
</dbReference>
<evidence type="ECO:0000256" key="1">
    <source>
        <dbReference type="ARBA" id="ARBA00004651"/>
    </source>
</evidence>
<dbReference type="PRINTS" id="PR00953">
    <property type="entry name" value="TYPE3IMRPROT"/>
</dbReference>
<evidence type="ECO:0000256" key="2">
    <source>
        <dbReference type="ARBA" id="ARBA00009772"/>
    </source>
</evidence>
<keyword evidence="5 7" id="KW-1133">Transmembrane helix</keyword>
<keyword evidence="3 7" id="KW-1003">Cell membrane</keyword>
<organism evidence="8 9">
    <name type="scientific">Bradyrhizobium manausense</name>
    <dbReference type="NCBI Taxonomy" id="989370"/>
    <lineage>
        <taxon>Bacteria</taxon>
        <taxon>Pseudomonadati</taxon>
        <taxon>Pseudomonadota</taxon>
        <taxon>Alphaproteobacteria</taxon>
        <taxon>Hyphomicrobiales</taxon>
        <taxon>Nitrobacteraceae</taxon>
        <taxon>Bradyrhizobium</taxon>
    </lineage>
</organism>
<evidence type="ECO:0000256" key="5">
    <source>
        <dbReference type="ARBA" id="ARBA00022989"/>
    </source>
</evidence>
<comment type="caution">
    <text evidence="8">The sequence shown here is derived from an EMBL/GenBank/DDBJ whole genome shotgun (WGS) entry which is preliminary data.</text>
</comment>
<name>A0A0R3E5J3_9BRAD</name>
<feature type="transmembrane region" description="Helical" evidence="7">
    <location>
        <begin position="232"/>
        <end position="251"/>
    </location>
</feature>
<comment type="caution">
    <text evidence="7">Lacks conserved residue(s) required for the propagation of feature annotation.</text>
</comment>
<dbReference type="STRING" id="989370.AOQ71_01970"/>
<dbReference type="EMBL" id="LJYG01000012">
    <property type="protein sequence ID" value="KRQ17433.1"/>
    <property type="molecule type" value="Genomic_DNA"/>
</dbReference>
<dbReference type="Pfam" id="PF01311">
    <property type="entry name" value="Bac_export_1"/>
    <property type="match status" value="1"/>
</dbReference>
<feature type="transmembrane region" description="Helical" evidence="7">
    <location>
        <begin position="12"/>
        <end position="40"/>
    </location>
</feature>
<dbReference type="GO" id="GO:0005886">
    <property type="term" value="C:plasma membrane"/>
    <property type="evidence" value="ECO:0007669"/>
    <property type="project" value="UniProtKB-SubCell"/>
</dbReference>
<dbReference type="Proteomes" id="UP000051936">
    <property type="component" value="Unassembled WGS sequence"/>
</dbReference>
<evidence type="ECO:0000256" key="6">
    <source>
        <dbReference type="ARBA" id="ARBA00023136"/>
    </source>
</evidence>
<gene>
    <name evidence="8" type="ORF">AOQ71_01970</name>
</gene>
<proteinExistence type="inferred from homology"/>
<sequence>MSDLSSAETQGLIQAAIELIVAAGLGAARPAGIMLVLPVFTRSQIGALIRGCLAVAIELPYLAQIGDGLKALDPDTRLIKITLLGLKEACVGLVIGALLSIPLWSLQAVGEIIDTQRGITSVVAPADPATRSQASATGLFLGITAITIFVVSGGLQTMISVLYGSYLILPVYQFRPTVSVQGTIELFGVIDGIIRTTIVVSGPVVAFLLLVDISAMLLQRFAPQFNPKDLSLTIKNIGFAIVMVTYTVFLIEYMQSEISQSNRELERIERRLK</sequence>
<dbReference type="RefSeq" id="WP_057741038.1">
    <property type="nucleotide sequence ID" value="NZ_LJYG01000012.1"/>
</dbReference>
<accession>A0A0R3E5J3</accession>
<evidence type="ECO:0000313" key="8">
    <source>
        <dbReference type="EMBL" id="KRQ17433.1"/>
    </source>
</evidence>
<dbReference type="AlphaFoldDB" id="A0A0R3E5J3"/>
<dbReference type="InterPro" id="IPR002010">
    <property type="entry name" value="T3SS_IM_R"/>
</dbReference>
<keyword evidence="9" id="KW-1185">Reference proteome</keyword>
<dbReference type="GO" id="GO:0006605">
    <property type="term" value="P:protein targeting"/>
    <property type="evidence" value="ECO:0007669"/>
    <property type="project" value="UniProtKB-UniRule"/>
</dbReference>
<dbReference type="OrthoDB" id="9807748at2"/>
<dbReference type="PANTHER" id="PTHR30065:SF1">
    <property type="entry name" value="SURFACE PRESENTATION OF ANTIGENS PROTEIN SPAR"/>
    <property type="match status" value="1"/>
</dbReference>
<dbReference type="PANTHER" id="PTHR30065">
    <property type="entry name" value="FLAGELLAR BIOSYNTHETIC PROTEIN FLIR"/>
    <property type="match status" value="1"/>
</dbReference>
<evidence type="ECO:0000256" key="3">
    <source>
        <dbReference type="ARBA" id="ARBA00022475"/>
    </source>
</evidence>
<comment type="similarity">
    <text evidence="2 7">Belongs to the FliR/MopE/SpaR family.</text>
</comment>
<evidence type="ECO:0000313" key="9">
    <source>
        <dbReference type="Proteomes" id="UP000051936"/>
    </source>
</evidence>
<dbReference type="NCBIfam" id="TIGR01401">
    <property type="entry name" value="fliR_like_III"/>
    <property type="match status" value="1"/>
</dbReference>